<name>A0A2P2NSZ4_RHIMU</name>
<sequence>MLLVIVSLFQTYQKEKIVCLSQHFINYSYYYTSSMTQLWSFV</sequence>
<evidence type="ECO:0000313" key="1">
    <source>
        <dbReference type="EMBL" id="MBX45618.1"/>
    </source>
</evidence>
<proteinExistence type="predicted"/>
<organism evidence="1">
    <name type="scientific">Rhizophora mucronata</name>
    <name type="common">Asiatic mangrove</name>
    <dbReference type="NCBI Taxonomy" id="61149"/>
    <lineage>
        <taxon>Eukaryota</taxon>
        <taxon>Viridiplantae</taxon>
        <taxon>Streptophyta</taxon>
        <taxon>Embryophyta</taxon>
        <taxon>Tracheophyta</taxon>
        <taxon>Spermatophyta</taxon>
        <taxon>Magnoliopsida</taxon>
        <taxon>eudicotyledons</taxon>
        <taxon>Gunneridae</taxon>
        <taxon>Pentapetalae</taxon>
        <taxon>rosids</taxon>
        <taxon>fabids</taxon>
        <taxon>Malpighiales</taxon>
        <taxon>Rhizophoraceae</taxon>
        <taxon>Rhizophora</taxon>
    </lineage>
</organism>
<dbReference type="AlphaFoldDB" id="A0A2P2NSZ4"/>
<reference evidence="1" key="1">
    <citation type="submission" date="2018-02" db="EMBL/GenBank/DDBJ databases">
        <title>Rhizophora mucronata_Transcriptome.</title>
        <authorList>
            <person name="Meera S.P."/>
            <person name="Sreeshan A."/>
            <person name="Augustine A."/>
        </authorList>
    </citation>
    <scope>NUCLEOTIDE SEQUENCE</scope>
    <source>
        <tissue evidence="1">Leaf</tissue>
    </source>
</reference>
<dbReference type="EMBL" id="GGEC01065134">
    <property type="protein sequence ID" value="MBX45618.1"/>
    <property type="molecule type" value="Transcribed_RNA"/>
</dbReference>
<protein>
    <submittedName>
        <fullName evidence="1">Uncharacterized protein</fullName>
    </submittedName>
</protein>
<accession>A0A2P2NSZ4</accession>